<proteinExistence type="predicted"/>
<feature type="compositionally biased region" description="Polar residues" evidence="1">
    <location>
        <begin position="200"/>
        <end position="215"/>
    </location>
</feature>
<accession>A0A6A4TIR0</accession>
<reference evidence="2 3" key="1">
    <citation type="submission" date="2019-06" db="EMBL/GenBank/DDBJ databases">
        <title>Draft genomes of female and male turbot (Scophthalmus maximus).</title>
        <authorList>
            <person name="Xu H."/>
            <person name="Xu X.-W."/>
            <person name="Shao C."/>
            <person name="Chen S."/>
        </authorList>
    </citation>
    <scope>NUCLEOTIDE SEQUENCE [LARGE SCALE GENOMIC DNA]</scope>
    <source>
        <strain evidence="2">Ysfricsl-2016a</strain>
        <tissue evidence="2">Blood</tissue>
    </source>
</reference>
<evidence type="ECO:0000313" key="3">
    <source>
        <dbReference type="Proteomes" id="UP000438429"/>
    </source>
</evidence>
<gene>
    <name evidence="2" type="ORF">F2P81_000270</name>
</gene>
<dbReference type="EMBL" id="VEVO01000001">
    <property type="protein sequence ID" value="KAF0046637.1"/>
    <property type="molecule type" value="Genomic_DNA"/>
</dbReference>
<evidence type="ECO:0000313" key="2">
    <source>
        <dbReference type="EMBL" id="KAF0046637.1"/>
    </source>
</evidence>
<dbReference type="AlphaFoldDB" id="A0A6A4TIR0"/>
<sequence>MWDAVTSIHIETHLDYVPASQAITIQVSEQPTKHRVQLPLSQGQHDKSRPLLSHIQSHHTSRSPCSAQSHMMNTAPEQVQPIDLTLHYSHTTDRCGAVACCLQVSEGEVMANVMTTDVRGWRLMLFFAFLSKPRVYAICLRAMKVLYLRRTAEQTSPLSSVSVILLTAVATYKLALNTTVTGDTLMKESGSNLPVPLHIGTTTEQQRTNTDAAVH</sequence>
<dbReference type="Proteomes" id="UP000438429">
    <property type="component" value="Unassembled WGS sequence"/>
</dbReference>
<protein>
    <submittedName>
        <fullName evidence="2">Uncharacterized protein</fullName>
    </submittedName>
</protein>
<comment type="caution">
    <text evidence="2">The sequence shown here is derived from an EMBL/GenBank/DDBJ whole genome shotgun (WGS) entry which is preliminary data.</text>
</comment>
<evidence type="ECO:0000256" key="1">
    <source>
        <dbReference type="SAM" id="MobiDB-lite"/>
    </source>
</evidence>
<name>A0A6A4TIR0_SCOMX</name>
<feature type="region of interest" description="Disordered" evidence="1">
    <location>
        <begin position="196"/>
        <end position="215"/>
    </location>
</feature>
<organism evidence="2 3">
    <name type="scientific">Scophthalmus maximus</name>
    <name type="common">Turbot</name>
    <name type="synonym">Psetta maxima</name>
    <dbReference type="NCBI Taxonomy" id="52904"/>
    <lineage>
        <taxon>Eukaryota</taxon>
        <taxon>Metazoa</taxon>
        <taxon>Chordata</taxon>
        <taxon>Craniata</taxon>
        <taxon>Vertebrata</taxon>
        <taxon>Euteleostomi</taxon>
        <taxon>Actinopterygii</taxon>
        <taxon>Neopterygii</taxon>
        <taxon>Teleostei</taxon>
        <taxon>Neoteleostei</taxon>
        <taxon>Acanthomorphata</taxon>
        <taxon>Carangaria</taxon>
        <taxon>Pleuronectiformes</taxon>
        <taxon>Pleuronectoidei</taxon>
        <taxon>Scophthalmidae</taxon>
        <taxon>Scophthalmus</taxon>
    </lineage>
</organism>